<comment type="caution">
    <text evidence="1">The sequence shown here is derived from an EMBL/GenBank/DDBJ whole genome shotgun (WGS) entry which is preliminary data.</text>
</comment>
<evidence type="ECO:0000313" key="2">
    <source>
        <dbReference type="Proteomes" id="UP001234178"/>
    </source>
</evidence>
<gene>
    <name evidence="1" type="ORF">OUZ56_031719</name>
</gene>
<sequence length="67" mass="7200">MNHVRLGSLFNSASPISSERLILALSFLPSATPSKLDHRSPTNSIKSGTISTCKIKGGEKTIQMGMR</sequence>
<proteinExistence type="predicted"/>
<dbReference type="Proteomes" id="UP001234178">
    <property type="component" value="Unassembled WGS sequence"/>
</dbReference>
<organism evidence="1 2">
    <name type="scientific">Daphnia magna</name>
    <dbReference type="NCBI Taxonomy" id="35525"/>
    <lineage>
        <taxon>Eukaryota</taxon>
        <taxon>Metazoa</taxon>
        <taxon>Ecdysozoa</taxon>
        <taxon>Arthropoda</taxon>
        <taxon>Crustacea</taxon>
        <taxon>Branchiopoda</taxon>
        <taxon>Diplostraca</taxon>
        <taxon>Cladocera</taxon>
        <taxon>Anomopoda</taxon>
        <taxon>Daphniidae</taxon>
        <taxon>Daphnia</taxon>
    </lineage>
</organism>
<accession>A0ABQ9ZV10</accession>
<evidence type="ECO:0000313" key="1">
    <source>
        <dbReference type="EMBL" id="KAK4016753.1"/>
    </source>
</evidence>
<protein>
    <submittedName>
        <fullName evidence="1">Uncharacterized protein</fullName>
    </submittedName>
</protein>
<name>A0ABQ9ZV10_9CRUS</name>
<dbReference type="EMBL" id="JAOYFB010000005">
    <property type="protein sequence ID" value="KAK4016753.1"/>
    <property type="molecule type" value="Genomic_DNA"/>
</dbReference>
<keyword evidence="2" id="KW-1185">Reference proteome</keyword>
<reference evidence="1 2" key="1">
    <citation type="journal article" date="2023" name="Nucleic Acids Res.">
        <title>The hologenome of Daphnia magna reveals possible DNA methylation and microbiome-mediated evolution of the host genome.</title>
        <authorList>
            <person name="Chaturvedi A."/>
            <person name="Li X."/>
            <person name="Dhandapani V."/>
            <person name="Marshall H."/>
            <person name="Kissane S."/>
            <person name="Cuenca-Cambronero M."/>
            <person name="Asole G."/>
            <person name="Calvet F."/>
            <person name="Ruiz-Romero M."/>
            <person name="Marangio P."/>
            <person name="Guigo R."/>
            <person name="Rago D."/>
            <person name="Mirbahai L."/>
            <person name="Eastwood N."/>
            <person name="Colbourne J.K."/>
            <person name="Zhou J."/>
            <person name="Mallon E."/>
            <person name="Orsini L."/>
        </authorList>
    </citation>
    <scope>NUCLEOTIDE SEQUENCE [LARGE SCALE GENOMIC DNA]</scope>
    <source>
        <strain evidence="1">LRV0_1</strain>
    </source>
</reference>